<proteinExistence type="predicted"/>
<dbReference type="Gene3D" id="3.30.530.20">
    <property type="match status" value="1"/>
</dbReference>
<dbReference type="HOGENOM" id="CLU_112936_1_0_10"/>
<gene>
    <name evidence="1" type="ordered locus">Ppha_1229</name>
</gene>
<sequence>MTLHTVTYVQQIPLDLDAVWNFFASPASLARITPPEMMVRITHGDGMQPLYEGMLISYTLYPFMMLPVRWETEITRVERPFLFEDRQKSGPYESWHHLHQFRAIPGGVEMTDRVDYVMPMDFFGDIVNTLIVSRRLEEVFAYRKKRIEEILGRM</sequence>
<dbReference type="KEGG" id="pph:Ppha_1229"/>
<dbReference type="EMBL" id="CP001110">
    <property type="protein sequence ID" value="ACF43501.1"/>
    <property type="molecule type" value="Genomic_DNA"/>
</dbReference>
<dbReference type="AlphaFoldDB" id="B4SGT8"/>
<dbReference type="Proteomes" id="UP000002724">
    <property type="component" value="Chromosome"/>
</dbReference>
<evidence type="ECO:0000313" key="2">
    <source>
        <dbReference type="Proteomes" id="UP000002724"/>
    </source>
</evidence>
<dbReference type="STRING" id="324925.Ppha_1229"/>
<dbReference type="RefSeq" id="WP_012507993.1">
    <property type="nucleotide sequence ID" value="NC_011060.1"/>
</dbReference>
<keyword evidence="2" id="KW-1185">Reference proteome</keyword>
<accession>B4SGT8</accession>
<dbReference type="InterPro" id="IPR023393">
    <property type="entry name" value="START-like_dom_sf"/>
</dbReference>
<dbReference type="OrthoDB" id="9793552at2"/>
<reference evidence="1 2" key="1">
    <citation type="submission" date="2008-06" db="EMBL/GenBank/DDBJ databases">
        <title>Complete sequence of Pelodictyon phaeoclathratiforme BU-1.</title>
        <authorList>
            <consortium name="US DOE Joint Genome Institute"/>
            <person name="Lucas S."/>
            <person name="Copeland A."/>
            <person name="Lapidus A."/>
            <person name="Glavina del Rio T."/>
            <person name="Dalin E."/>
            <person name="Tice H."/>
            <person name="Bruce D."/>
            <person name="Goodwin L."/>
            <person name="Pitluck S."/>
            <person name="Schmutz J."/>
            <person name="Larimer F."/>
            <person name="Land M."/>
            <person name="Hauser L."/>
            <person name="Kyrpides N."/>
            <person name="Mikhailova N."/>
            <person name="Liu Z."/>
            <person name="Li T."/>
            <person name="Zhao F."/>
            <person name="Overmann J."/>
            <person name="Bryant D.A."/>
            <person name="Richardson P."/>
        </authorList>
    </citation>
    <scope>NUCLEOTIDE SEQUENCE [LARGE SCALE GENOMIC DNA]</scope>
    <source>
        <strain evidence="2">DSM 5477 / BU-1</strain>
    </source>
</reference>
<dbReference type="eggNOG" id="COG4276">
    <property type="taxonomic scope" value="Bacteria"/>
</dbReference>
<dbReference type="SUPFAM" id="SSF55961">
    <property type="entry name" value="Bet v1-like"/>
    <property type="match status" value="1"/>
</dbReference>
<evidence type="ECO:0000313" key="1">
    <source>
        <dbReference type="EMBL" id="ACF43501.1"/>
    </source>
</evidence>
<organism evidence="1 2">
    <name type="scientific">Pelodictyon phaeoclathratiforme (strain DSM 5477 / BU-1)</name>
    <dbReference type="NCBI Taxonomy" id="324925"/>
    <lineage>
        <taxon>Bacteria</taxon>
        <taxon>Pseudomonadati</taxon>
        <taxon>Chlorobiota</taxon>
        <taxon>Chlorobiia</taxon>
        <taxon>Chlorobiales</taxon>
        <taxon>Chlorobiaceae</taxon>
        <taxon>Chlorobium/Pelodictyon group</taxon>
        <taxon>Pelodictyon</taxon>
    </lineage>
</organism>
<dbReference type="CDD" id="cd07820">
    <property type="entry name" value="SRPBCC_3"/>
    <property type="match status" value="1"/>
</dbReference>
<protein>
    <submittedName>
        <fullName evidence="1">Cyclase/dehydrase</fullName>
    </submittedName>
</protein>
<name>B4SGT8_PELPB</name>